<evidence type="ECO:0000259" key="2">
    <source>
        <dbReference type="PROSITE" id="PS50110"/>
    </source>
</evidence>
<dbReference type="EMBL" id="JBEFLD010000004">
    <property type="protein sequence ID" value="MEQ6290660.1"/>
    <property type="molecule type" value="Genomic_DNA"/>
</dbReference>
<dbReference type="SMART" id="SM00448">
    <property type="entry name" value="REC"/>
    <property type="match status" value="2"/>
</dbReference>
<dbReference type="InterPro" id="IPR052048">
    <property type="entry name" value="ST_Response_Regulator"/>
</dbReference>
<evidence type="ECO:0000256" key="1">
    <source>
        <dbReference type="PROSITE-ProRule" id="PRU00169"/>
    </source>
</evidence>
<sequence length="264" mass="29196">MFDLHHLTVCLVEPSRPQGTIIQGYLQQLGIERVTICTDGAAALACMRAVPRPDIVVSAMYLPDMTGADLVVSMRADEDLREMPFVLISSETRPQQLDAIRQAGAMAILPKPFTLVQLDRGLCSALDYLNAEELRSSLEGFDLDARQVLLVDDSVTSRHYLRSVLERMGFEHISEAGNGAEAVPLLDAQRFDLILTDYNMPEMDGKALIEYIRSHPVNMASPVLMISGEQDFARLAAVEEAGVSAICDKPFEIDTLRQLVTQFL</sequence>
<dbReference type="PANTHER" id="PTHR43228:SF1">
    <property type="entry name" value="TWO-COMPONENT RESPONSE REGULATOR ARR22"/>
    <property type="match status" value="1"/>
</dbReference>
<protein>
    <submittedName>
        <fullName evidence="3">Response regulator</fullName>
    </submittedName>
</protein>
<comment type="caution">
    <text evidence="1">Lacks conserved residue(s) required for the propagation of feature annotation.</text>
</comment>
<feature type="modified residue" description="4-aspartylphosphate" evidence="1">
    <location>
        <position position="197"/>
    </location>
</feature>
<feature type="domain" description="Response regulatory" evidence="2">
    <location>
        <begin position="147"/>
        <end position="264"/>
    </location>
</feature>
<keyword evidence="4" id="KW-1185">Reference proteome</keyword>
<dbReference type="PANTHER" id="PTHR43228">
    <property type="entry name" value="TWO-COMPONENT RESPONSE REGULATOR"/>
    <property type="match status" value="1"/>
</dbReference>
<gene>
    <name evidence="3" type="ORF">ABNW52_08530</name>
</gene>
<dbReference type="PROSITE" id="PS50110">
    <property type="entry name" value="RESPONSE_REGULATORY"/>
    <property type="match status" value="2"/>
</dbReference>
<evidence type="ECO:0000313" key="3">
    <source>
        <dbReference type="EMBL" id="MEQ6290660.1"/>
    </source>
</evidence>
<dbReference type="InterPro" id="IPR011006">
    <property type="entry name" value="CheY-like_superfamily"/>
</dbReference>
<reference evidence="3" key="1">
    <citation type="submission" date="2024-06" db="EMBL/GenBank/DDBJ databases">
        <title>Genome sequence of Vogesella sp. MAHUQ-64.</title>
        <authorList>
            <person name="Huq M.A."/>
        </authorList>
    </citation>
    <scope>NUCLEOTIDE SEQUENCE</scope>
    <source>
        <strain evidence="3">MAHUQ-64</strain>
    </source>
</reference>
<feature type="domain" description="Response regulatory" evidence="2">
    <location>
        <begin position="8"/>
        <end position="126"/>
    </location>
</feature>
<keyword evidence="1" id="KW-0597">Phosphoprotein</keyword>
<organism evidence="3 4">
    <name type="scientific">Vogesella oryzagri</name>
    <dbReference type="NCBI Taxonomy" id="3160864"/>
    <lineage>
        <taxon>Bacteria</taxon>
        <taxon>Pseudomonadati</taxon>
        <taxon>Pseudomonadota</taxon>
        <taxon>Betaproteobacteria</taxon>
        <taxon>Neisseriales</taxon>
        <taxon>Chromobacteriaceae</taxon>
        <taxon>Vogesella</taxon>
    </lineage>
</organism>
<dbReference type="InterPro" id="IPR001789">
    <property type="entry name" value="Sig_transdc_resp-reg_receiver"/>
</dbReference>
<dbReference type="SUPFAM" id="SSF52172">
    <property type="entry name" value="CheY-like"/>
    <property type="match status" value="2"/>
</dbReference>
<name>A0ABV1M501_9NEIS</name>
<dbReference type="RefSeq" id="WP_349586378.1">
    <property type="nucleotide sequence ID" value="NZ_JBEFLD010000004.1"/>
</dbReference>
<comment type="caution">
    <text evidence="3">The sequence shown here is derived from an EMBL/GenBank/DDBJ whole genome shotgun (WGS) entry which is preliminary data.</text>
</comment>
<dbReference type="Proteomes" id="UP001433638">
    <property type="component" value="Unassembled WGS sequence"/>
</dbReference>
<accession>A0ABV1M501</accession>
<dbReference type="Gene3D" id="3.40.50.2300">
    <property type="match status" value="2"/>
</dbReference>
<dbReference type="Pfam" id="PF00072">
    <property type="entry name" value="Response_reg"/>
    <property type="match status" value="2"/>
</dbReference>
<evidence type="ECO:0000313" key="4">
    <source>
        <dbReference type="Proteomes" id="UP001433638"/>
    </source>
</evidence>
<proteinExistence type="predicted"/>